<dbReference type="RefSeq" id="WP_115214916.1">
    <property type="nucleotide sequence ID" value="NZ_QKWJ01000057.1"/>
</dbReference>
<proteinExistence type="predicted"/>
<accession>A0A370NM51</accession>
<organism evidence="1 2">
    <name type="scientific">Cupriavidus lacunae</name>
    <dbReference type="NCBI Taxonomy" id="2666307"/>
    <lineage>
        <taxon>Bacteria</taxon>
        <taxon>Pseudomonadati</taxon>
        <taxon>Pseudomonadota</taxon>
        <taxon>Betaproteobacteria</taxon>
        <taxon>Burkholderiales</taxon>
        <taxon>Burkholderiaceae</taxon>
        <taxon>Cupriavidus</taxon>
    </lineage>
</organism>
<sequence length="59" mass="6211">MNTRLVYAFGVIAAALAAAFLISETSSFEDSAGTGPLGAFRHSDCRYSCYPAALARLHA</sequence>
<evidence type="ECO:0000313" key="1">
    <source>
        <dbReference type="EMBL" id="RDK06661.1"/>
    </source>
</evidence>
<name>A0A370NM51_9BURK</name>
<dbReference type="EMBL" id="QKWJ01000057">
    <property type="protein sequence ID" value="RDK06661.1"/>
    <property type="molecule type" value="Genomic_DNA"/>
</dbReference>
<keyword evidence="2" id="KW-1185">Reference proteome</keyword>
<protein>
    <submittedName>
        <fullName evidence="1">Uncharacterized protein</fullName>
    </submittedName>
</protein>
<evidence type="ECO:0000313" key="2">
    <source>
        <dbReference type="Proteomes" id="UP000255165"/>
    </source>
</evidence>
<dbReference type="Proteomes" id="UP000255165">
    <property type="component" value="Unassembled WGS sequence"/>
</dbReference>
<comment type="caution">
    <text evidence="1">The sequence shown here is derived from an EMBL/GenBank/DDBJ whole genome shotgun (WGS) entry which is preliminary data.</text>
</comment>
<reference evidence="2" key="1">
    <citation type="submission" date="2018-06" db="EMBL/GenBank/DDBJ databases">
        <authorList>
            <person name="Feng T."/>
            <person name="Jeon C.O."/>
        </authorList>
    </citation>
    <scope>NUCLEOTIDE SEQUENCE [LARGE SCALE GENOMIC DNA]</scope>
    <source>
        <strain evidence="2">S23</strain>
    </source>
</reference>
<gene>
    <name evidence="1" type="ORF">DN412_30135</name>
</gene>
<dbReference type="AlphaFoldDB" id="A0A370NM51"/>